<dbReference type="Proteomes" id="UP000441586">
    <property type="component" value="Unassembled WGS sequence"/>
</dbReference>
<keyword evidence="1" id="KW-0812">Transmembrane</keyword>
<feature type="transmembrane region" description="Helical" evidence="1">
    <location>
        <begin position="43"/>
        <end position="67"/>
    </location>
</feature>
<proteinExistence type="predicted"/>
<comment type="caution">
    <text evidence="2">The sequence shown here is derived from an EMBL/GenBank/DDBJ whole genome shotgun (WGS) entry which is preliminary data.</text>
</comment>
<accession>A0A6A4RER2</accession>
<reference evidence="2 3" key="1">
    <citation type="submission" date="2019-12" db="EMBL/GenBank/DDBJ databases">
        <authorList>
            <person name="Zhang Y.-J."/>
        </authorList>
    </citation>
    <scope>NUCLEOTIDE SEQUENCE [LARGE SCALE GENOMIC DNA]</scope>
    <source>
        <strain evidence="2 3">H18S-6</strain>
    </source>
</reference>
<evidence type="ECO:0000313" key="3">
    <source>
        <dbReference type="Proteomes" id="UP000441586"/>
    </source>
</evidence>
<dbReference type="EMBL" id="WSFO01000001">
    <property type="protein sequence ID" value="KAE9632546.1"/>
    <property type="molecule type" value="Genomic_DNA"/>
</dbReference>
<evidence type="ECO:0000256" key="1">
    <source>
        <dbReference type="SAM" id="Phobius"/>
    </source>
</evidence>
<name>A0A6A4RER2_9RHOB</name>
<dbReference type="AlphaFoldDB" id="A0A6A4RER2"/>
<feature type="transmembrane region" description="Helical" evidence="1">
    <location>
        <begin position="102"/>
        <end position="121"/>
    </location>
</feature>
<protein>
    <submittedName>
        <fullName evidence="2">Uncharacterized protein</fullName>
    </submittedName>
</protein>
<evidence type="ECO:0000313" key="2">
    <source>
        <dbReference type="EMBL" id="KAE9632546.1"/>
    </source>
</evidence>
<feature type="transmembrane region" description="Helical" evidence="1">
    <location>
        <begin position="74"/>
        <end position="96"/>
    </location>
</feature>
<keyword evidence="1" id="KW-0472">Membrane</keyword>
<organism evidence="2 3">
    <name type="scientific">Parasedimentitalea maritima</name>
    <dbReference type="NCBI Taxonomy" id="2578117"/>
    <lineage>
        <taxon>Bacteria</taxon>
        <taxon>Pseudomonadati</taxon>
        <taxon>Pseudomonadota</taxon>
        <taxon>Alphaproteobacteria</taxon>
        <taxon>Rhodobacterales</taxon>
        <taxon>Paracoccaceae</taxon>
        <taxon>Parasedimentitalea</taxon>
    </lineage>
</organism>
<gene>
    <name evidence="2" type="ORF">GP644_01860</name>
</gene>
<keyword evidence="1" id="KW-1133">Transmembrane helix</keyword>
<sequence>MVFTSLAAAASVVTFLVHTFVGGRRVVAPLLADRSLPKPSKWLNYYCWHVTTVLIAFMVGGFLWLVFDPHLPSLVFLGALAFALSVLSAAVALKAGIGPLRFPSTSLFAAIAIICMAAGLFM</sequence>